<evidence type="ECO:0000256" key="1">
    <source>
        <dbReference type="ARBA" id="ARBA00004370"/>
    </source>
</evidence>
<dbReference type="GO" id="GO:0016020">
    <property type="term" value="C:membrane"/>
    <property type="evidence" value="ECO:0007669"/>
    <property type="project" value="UniProtKB-SubCell"/>
</dbReference>
<evidence type="ECO:0000256" key="6">
    <source>
        <dbReference type="ARBA" id="ARBA00022989"/>
    </source>
</evidence>
<keyword evidence="9 12" id="KW-0503">Monooxygenase</keyword>
<dbReference type="InterPro" id="IPR050665">
    <property type="entry name" value="Cytochrome_P450_Monooxygen"/>
</dbReference>
<dbReference type="GO" id="GO:0016705">
    <property type="term" value="F:oxidoreductase activity, acting on paired donors, with incorporation or reduction of molecular oxygen"/>
    <property type="evidence" value="ECO:0007669"/>
    <property type="project" value="InterPro"/>
</dbReference>
<dbReference type="SUPFAM" id="SSF48264">
    <property type="entry name" value="Cytochrome P450"/>
    <property type="match status" value="1"/>
</dbReference>
<keyword evidence="10" id="KW-0472">Membrane</keyword>
<evidence type="ECO:0000256" key="3">
    <source>
        <dbReference type="ARBA" id="ARBA00022617"/>
    </source>
</evidence>
<dbReference type="AlphaFoldDB" id="A0AA36EKZ0"/>
<evidence type="ECO:0000313" key="13">
    <source>
        <dbReference type="EMBL" id="CAI9299698.1"/>
    </source>
</evidence>
<sequence length="523" mass="60106">MEIMSQYRWVASWCAVAMAMAVPWKMLEWVWFKPKRLEKCLRQQGLTGTSYKLLFGDTKEIMQTTTLEPMNLSDDIMPRVMPFVHRAIQTYGNIFFAWFGPVPTLHIIDPEVVRDVLSRMNEFQKPRKNNPYIKILSTGVIDYEGDKWSKHRKIINPTFHAEKLKLMAPAMCLSCCEMIKRWETLFSNEQSLELDVFPHLQTLSGDVISRTAFGSSYEEGVRIFDLQNEIGSILMHVIQSLYIPGSRFLPNSRNKRMVEIDHEVKTLIKDMIYKRTIAMEAGKSMNDDLLGILLQSNYNEIQETGNKKFGMSIDEIIEECKLFYFAGHETVGNLLVWTMVLLSRYPHWQELAREEVFQVFAHNQPNIDGLSRLKIVNMILLEVLRLYPGVTALYRMCIKETKVAGINLPEGTLVIMPILAMHHDQETWGDDAMEFNPQRFSQGVSNATTRGQHSYFPFGGGPRICIGQNFAMLEAKIAMAMILQRFSFVLSPSYSHAPQSIVTLQPQYGAHLILRKVNLSKSV</sequence>
<dbReference type="PANTHER" id="PTHR24282:SF176">
    <property type="entry name" value="CYTOCHROME P450-RELATED"/>
    <property type="match status" value="1"/>
</dbReference>
<evidence type="ECO:0000313" key="14">
    <source>
        <dbReference type="Proteomes" id="UP001177003"/>
    </source>
</evidence>
<dbReference type="GO" id="GO:0005506">
    <property type="term" value="F:iron ion binding"/>
    <property type="evidence" value="ECO:0007669"/>
    <property type="project" value="InterPro"/>
</dbReference>
<comment type="subcellular location">
    <subcellularLocation>
        <location evidence="1">Membrane</location>
    </subcellularLocation>
</comment>
<proteinExistence type="inferred from homology"/>
<dbReference type="InterPro" id="IPR002401">
    <property type="entry name" value="Cyt_P450_E_grp-I"/>
</dbReference>
<dbReference type="PROSITE" id="PS00086">
    <property type="entry name" value="CYTOCHROME_P450"/>
    <property type="match status" value="1"/>
</dbReference>
<gene>
    <name evidence="13" type="ORF">LSALG_LOCUS38390</name>
</gene>
<comment type="similarity">
    <text evidence="2 12">Belongs to the cytochrome P450 family.</text>
</comment>
<keyword evidence="5 11" id="KW-0479">Metal-binding</keyword>
<dbReference type="PANTHER" id="PTHR24282">
    <property type="entry name" value="CYTOCHROME P450 FAMILY MEMBER"/>
    <property type="match status" value="1"/>
</dbReference>
<evidence type="ECO:0000256" key="7">
    <source>
        <dbReference type="ARBA" id="ARBA00023002"/>
    </source>
</evidence>
<dbReference type="EMBL" id="OX465084">
    <property type="protein sequence ID" value="CAI9299698.1"/>
    <property type="molecule type" value="Genomic_DNA"/>
</dbReference>
<accession>A0AA36EKZ0</accession>
<organism evidence="13 14">
    <name type="scientific">Lactuca saligna</name>
    <name type="common">Willowleaf lettuce</name>
    <dbReference type="NCBI Taxonomy" id="75948"/>
    <lineage>
        <taxon>Eukaryota</taxon>
        <taxon>Viridiplantae</taxon>
        <taxon>Streptophyta</taxon>
        <taxon>Embryophyta</taxon>
        <taxon>Tracheophyta</taxon>
        <taxon>Spermatophyta</taxon>
        <taxon>Magnoliopsida</taxon>
        <taxon>eudicotyledons</taxon>
        <taxon>Gunneridae</taxon>
        <taxon>Pentapetalae</taxon>
        <taxon>asterids</taxon>
        <taxon>campanulids</taxon>
        <taxon>Asterales</taxon>
        <taxon>Asteraceae</taxon>
        <taxon>Cichorioideae</taxon>
        <taxon>Cichorieae</taxon>
        <taxon>Lactucinae</taxon>
        <taxon>Lactuca</taxon>
    </lineage>
</organism>
<dbReference type="FunFam" id="1.10.630.10:FF:000029">
    <property type="entry name" value="Cytochrome P450 734A1"/>
    <property type="match status" value="1"/>
</dbReference>
<dbReference type="GO" id="GO:0004497">
    <property type="term" value="F:monooxygenase activity"/>
    <property type="evidence" value="ECO:0007669"/>
    <property type="project" value="UniProtKB-KW"/>
</dbReference>
<dbReference type="InterPro" id="IPR036396">
    <property type="entry name" value="Cyt_P450_sf"/>
</dbReference>
<comment type="cofactor">
    <cofactor evidence="11">
        <name>heme</name>
        <dbReference type="ChEBI" id="CHEBI:30413"/>
    </cofactor>
</comment>
<dbReference type="GO" id="GO:0020037">
    <property type="term" value="F:heme binding"/>
    <property type="evidence" value="ECO:0007669"/>
    <property type="project" value="InterPro"/>
</dbReference>
<name>A0AA36EKZ0_LACSI</name>
<keyword evidence="7 12" id="KW-0560">Oxidoreductase</keyword>
<keyword evidence="6" id="KW-1133">Transmembrane helix</keyword>
<evidence type="ECO:0008006" key="15">
    <source>
        <dbReference type="Google" id="ProtNLM"/>
    </source>
</evidence>
<dbReference type="Pfam" id="PF00067">
    <property type="entry name" value="p450"/>
    <property type="match status" value="1"/>
</dbReference>
<protein>
    <recommendedName>
        <fullName evidence="15">Cytochrome P450</fullName>
    </recommendedName>
</protein>
<evidence type="ECO:0000256" key="9">
    <source>
        <dbReference type="ARBA" id="ARBA00023033"/>
    </source>
</evidence>
<keyword evidence="8 11" id="KW-0408">Iron</keyword>
<dbReference type="PRINTS" id="PR00385">
    <property type="entry name" value="P450"/>
</dbReference>
<feature type="binding site" description="axial binding residue" evidence="11">
    <location>
        <position position="465"/>
    </location>
    <ligand>
        <name>heme</name>
        <dbReference type="ChEBI" id="CHEBI:30413"/>
    </ligand>
    <ligandPart>
        <name>Fe</name>
        <dbReference type="ChEBI" id="CHEBI:18248"/>
    </ligandPart>
</feature>
<dbReference type="Gene3D" id="1.10.630.10">
    <property type="entry name" value="Cytochrome P450"/>
    <property type="match status" value="1"/>
</dbReference>
<dbReference type="InterPro" id="IPR017972">
    <property type="entry name" value="Cyt_P450_CS"/>
</dbReference>
<dbReference type="PRINTS" id="PR00463">
    <property type="entry name" value="EP450I"/>
</dbReference>
<evidence type="ECO:0000256" key="5">
    <source>
        <dbReference type="ARBA" id="ARBA00022723"/>
    </source>
</evidence>
<evidence type="ECO:0000256" key="8">
    <source>
        <dbReference type="ARBA" id="ARBA00023004"/>
    </source>
</evidence>
<evidence type="ECO:0000256" key="12">
    <source>
        <dbReference type="RuleBase" id="RU000461"/>
    </source>
</evidence>
<dbReference type="InterPro" id="IPR001128">
    <property type="entry name" value="Cyt_P450"/>
</dbReference>
<keyword evidence="3 11" id="KW-0349">Heme</keyword>
<reference evidence="13" key="1">
    <citation type="submission" date="2023-04" db="EMBL/GenBank/DDBJ databases">
        <authorList>
            <person name="Vijverberg K."/>
            <person name="Xiong W."/>
            <person name="Schranz E."/>
        </authorList>
    </citation>
    <scope>NUCLEOTIDE SEQUENCE</scope>
</reference>
<evidence type="ECO:0000256" key="11">
    <source>
        <dbReference type="PIRSR" id="PIRSR602401-1"/>
    </source>
</evidence>
<evidence type="ECO:0000256" key="10">
    <source>
        <dbReference type="ARBA" id="ARBA00023136"/>
    </source>
</evidence>
<keyword evidence="14" id="KW-1185">Reference proteome</keyword>
<dbReference type="Proteomes" id="UP001177003">
    <property type="component" value="Chromosome 8"/>
</dbReference>
<evidence type="ECO:0000256" key="4">
    <source>
        <dbReference type="ARBA" id="ARBA00022692"/>
    </source>
</evidence>
<evidence type="ECO:0000256" key="2">
    <source>
        <dbReference type="ARBA" id="ARBA00010617"/>
    </source>
</evidence>
<keyword evidence="4" id="KW-0812">Transmembrane</keyword>